<dbReference type="OrthoDB" id="496426at2759"/>
<dbReference type="KEGG" id="mpp:MICPUCDRAFT_57936"/>
<name>C1MT48_MICPC</name>
<dbReference type="Pfam" id="PF01326">
    <property type="entry name" value="PPDK_N"/>
    <property type="match status" value="1"/>
</dbReference>
<dbReference type="InterPro" id="IPR002192">
    <property type="entry name" value="PPDK_AMP/ATP-bd"/>
</dbReference>
<keyword evidence="12" id="KW-0732">Signal</keyword>
<dbReference type="InterPro" id="IPR013815">
    <property type="entry name" value="ATP_grasp_subdomain_1"/>
</dbReference>
<keyword evidence="4" id="KW-0808">Transferase</keyword>
<evidence type="ECO:0000256" key="6">
    <source>
        <dbReference type="ARBA" id="ARBA00022741"/>
    </source>
</evidence>
<reference evidence="15 16" key="1">
    <citation type="journal article" date="2009" name="Science">
        <title>Green evolution and dynamic adaptations revealed by genomes of the marine picoeukaryotes Micromonas.</title>
        <authorList>
            <person name="Worden A.Z."/>
            <person name="Lee J.H."/>
            <person name="Mock T."/>
            <person name="Rouze P."/>
            <person name="Simmons M.P."/>
            <person name="Aerts A.L."/>
            <person name="Allen A.E."/>
            <person name="Cuvelier M.L."/>
            <person name="Derelle E."/>
            <person name="Everett M.V."/>
            <person name="Foulon E."/>
            <person name="Grimwood J."/>
            <person name="Gundlach H."/>
            <person name="Henrissat B."/>
            <person name="Napoli C."/>
            <person name="McDonald S.M."/>
            <person name="Parker M.S."/>
            <person name="Rombauts S."/>
            <person name="Salamov A."/>
            <person name="Von Dassow P."/>
            <person name="Badger J.H."/>
            <person name="Coutinho P.M."/>
            <person name="Demir E."/>
            <person name="Dubchak I."/>
            <person name="Gentemann C."/>
            <person name="Eikrem W."/>
            <person name="Gready J.E."/>
            <person name="John U."/>
            <person name="Lanier W."/>
            <person name="Lindquist E.A."/>
            <person name="Lucas S."/>
            <person name="Mayer K.F."/>
            <person name="Moreau H."/>
            <person name="Not F."/>
            <person name="Otillar R."/>
            <person name="Panaud O."/>
            <person name="Pangilinan J."/>
            <person name="Paulsen I."/>
            <person name="Piegu B."/>
            <person name="Poliakov A."/>
            <person name="Robbens S."/>
            <person name="Schmutz J."/>
            <person name="Toulza E."/>
            <person name="Wyss T."/>
            <person name="Zelensky A."/>
            <person name="Zhou K."/>
            <person name="Armbrust E.V."/>
            <person name="Bhattacharya D."/>
            <person name="Goodenough U.W."/>
            <person name="Van de Peer Y."/>
            <person name="Grigoriev I.V."/>
        </authorList>
    </citation>
    <scope>NUCLEOTIDE SEQUENCE [LARGE SCALE GENOMIC DNA]</scope>
    <source>
        <strain evidence="15 16">CCMP1545</strain>
    </source>
</reference>
<evidence type="ECO:0000256" key="10">
    <source>
        <dbReference type="ARBA" id="ARBA00023277"/>
    </source>
</evidence>
<evidence type="ECO:0000256" key="9">
    <source>
        <dbReference type="ARBA" id="ARBA00022842"/>
    </source>
</evidence>
<evidence type="ECO:0000256" key="2">
    <source>
        <dbReference type="ARBA" id="ARBA00007837"/>
    </source>
</evidence>
<dbReference type="AlphaFoldDB" id="C1MT48"/>
<keyword evidence="6" id="KW-0547">Nucleotide-binding</keyword>
<sequence length="693" mass="71153">MALEDLSFVLLTRALFCAGLGEDGDADYDGRGGGSVAFEADLASDAGSTWTAACAAAAQGLRHVALSGWRPMESHAVARELEHWCDVDPRDGGPVSTPERAMRMGASLDRARRLVEAHTAAVTRGFGDAPRALAEALGVRADDGGDFVDASVRGGVPFQLSRLLAPMLRATAKAAGRVDQSRKSIVTGTATGKLVRCDALEPGALLGSEHDPTIVFVAKALGDEEITAAGSKVVGIVAGRALHPECHLAIRSRQEGVPLTATPSPEGAKHAADAVRQLLGEWVTLNVTSNGVLLGRASRDDISRARDAAVRYDRSIRDDRGVVTRAAPSERDGGAAAVVSVRALRDATTETAGAKAAAAGALLRVADRPGCPFTAPEGCVVPYGALEAIARRANAEEALRRHAENADDAARVGDAPRLRAACDAAKALIESLPFPTEIAATIAASFVDVVARRRAAVGGGGGASDVDVAAASTLVARVSSNVDDLAGTAGRGVYDVVVGVPASSPDAVARAVLKVMASAYSETAVINRLACGLDSADARVAAIVSETAPAATAFELDTGGVASPTLHADVVVGFGHSHARVGAGARGSPWRLRVDKRDGSVETCAFASLSTSLTLRALDENCGGGARLRREAADYSKQPLSLDADARVDAGRKLAAVGVALEHEFDGAAQIVEGCVDGDGVVWAVQSRNAPRE</sequence>
<keyword evidence="9" id="KW-0460">Magnesium</keyword>
<keyword evidence="7" id="KW-0418">Kinase</keyword>
<feature type="domain" description="Pyruvate phosphate dikinase AMP/ATP-binding" evidence="13">
    <location>
        <begin position="351"/>
        <end position="690"/>
    </location>
</feature>
<feature type="coiled-coil region" evidence="11">
    <location>
        <begin position="385"/>
        <end position="412"/>
    </location>
</feature>
<evidence type="ECO:0000256" key="11">
    <source>
        <dbReference type="SAM" id="Coils"/>
    </source>
</evidence>
<feature type="chain" id="PRO_5002912112" evidence="12">
    <location>
        <begin position="22"/>
        <end position="693"/>
    </location>
</feature>
<gene>
    <name evidence="15" type="primary">PWD3-A</name>
    <name evidence="15" type="ORF">MICPUCDRAFT_57936</name>
</gene>
<dbReference type="GO" id="GO:0016301">
    <property type="term" value="F:kinase activity"/>
    <property type="evidence" value="ECO:0007669"/>
    <property type="project" value="UniProtKB-KW"/>
</dbReference>
<dbReference type="InterPro" id="IPR054481">
    <property type="entry name" value="GWD1_pHisD"/>
</dbReference>
<dbReference type="Proteomes" id="UP000001876">
    <property type="component" value="Unassembled WGS sequence"/>
</dbReference>
<organism evidence="16">
    <name type="scientific">Micromonas pusilla (strain CCMP1545)</name>
    <name type="common">Picoplanktonic green alga</name>
    <dbReference type="NCBI Taxonomy" id="564608"/>
    <lineage>
        <taxon>Eukaryota</taxon>
        <taxon>Viridiplantae</taxon>
        <taxon>Chlorophyta</taxon>
        <taxon>Mamiellophyceae</taxon>
        <taxon>Mamiellales</taxon>
        <taxon>Mamiellaceae</taxon>
        <taxon>Micromonas</taxon>
    </lineage>
</organism>
<evidence type="ECO:0000259" key="13">
    <source>
        <dbReference type="Pfam" id="PF01326"/>
    </source>
</evidence>
<comment type="subunit">
    <text evidence="3">Homodimer.</text>
</comment>
<dbReference type="EMBL" id="GG663739">
    <property type="protein sequence ID" value="EEH57255.1"/>
    <property type="molecule type" value="Genomic_DNA"/>
</dbReference>
<keyword evidence="16" id="KW-1185">Reference proteome</keyword>
<dbReference type="Gene3D" id="3.30.1490.20">
    <property type="entry name" value="ATP-grasp fold, A domain"/>
    <property type="match status" value="1"/>
</dbReference>
<dbReference type="PANTHER" id="PTHR47453">
    <property type="entry name" value="PHOSPHOGLUCAN, WATER DIKINASE, CHLOROPLASTIC"/>
    <property type="match status" value="1"/>
</dbReference>
<dbReference type="eggNOG" id="ENOG502QS3J">
    <property type="taxonomic scope" value="Eukaryota"/>
</dbReference>
<evidence type="ECO:0000259" key="14">
    <source>
        <dbReference type="Pfam" id="PF22973"/>
    </source>
</evidence>
<evidence type="ECO:0000256" key="3">
    <source>
        <dbReference type="ARBA" id="ARBA00011738"/>
    </source>
</evidence>
<keyword evidence="10" id="KW-0119">Carbohydrate metabolism</keyword>
<evidence type="ECO:0000256" key="5">
    <source>
        <dbReference type="ARBA" id="ARBA00022723"/>
    </source>
</evidence>
<dbReference type="GeneID" id="9683866"/>
<dbReference type="SUPFAM" id="SSF56059">
    <property type="entry name" value="Glutathione synthetase ATP-binding domain-like"/>
    <property type="match status" value="1"/>
</dbReference>
<keyword evidence="11" id="KW-0175">Coiled coil</keyword>
<evidence type="ECO:0000313" key="16">
    <source>
        <dbReference type="Proteomes" id="UP000001876"/>
    </source>
</evidence>
<feature type="domain" description="Alpha-glucan water dikinase phosphohistidine-like" evidence="14">
    <location>
        <begin position="185"/>
        <end position="298"/>
    </location>
</feature>
<dbReference type="RefSeq" id="XP_003058800.1">
    <property type="nucleotide sequence ID" value="XM_003058754.1"/>
</dbReference>
<evidence type="ECO:0000256" key="12">
    <source>
        <dbReference type="SAM" id="SignalP"/>
    </source>
</evidence>
<protein>
    <submittedName>
        <fullName evidence="15">Predicted protein</fullName>
    </submittedName>
</protein>
<comment type="cofactor">
    <cofactor evidence="1">
        <name>Mg(2+)</name>
        <dbReference type="ChEBI" id="CHEBI:18420"/>
    </cofactor>
</comment>
<accession>C1MT48</accession>
<evidence type="ECO:0000256" key="7">
    <source>
        <dbReference type="ARBA" id="ARBA00022777"/>
    </source>
</evidence>
<dbReference type="GO" id="GO:0005524">
    <property type="term" value="F:ATP binding"/>
    <property type="evidence" value="ECO:0007669"/>
    <property type="project" value="UniProtKB-KW"/>
</dbReference>
<evidence type="ECO:0000313" key="15">
    <source>
        <dbReference type="EMBL" id="EEH57255.1"/>
    </source>
</evidence>
<dbReference type="GO" id="GO:0046872">
    <property type="term" value="F:metal ion binding"/>
    <property type="evidence" value="ECO:0007669"/>
    <property type="project" value="UniProtKB-KW"/>
</dbReference>
<proteinExistence type="inferred from homology"/>
<keyword evidence="5" id="KW-0479">Metal-binding</keyword>
<dbReference type="Pfam" id="PF22973">
    <property type="entry name" value="GWD1_pHisD"/>
    <property type="match status" value="1"/>
</dbReference>
<evidence type="ECO:0000256" key="1">
    <source>
        <dbReference type="ARBA" id="ARBA00001946"/>
    </source>
</evidence>
<dbReference type="PANTHER" id="PTHR47453:SF1">
    <property type="entry name" value="PHOSPHOGLUCAN, WATER DIKINASE, CHLOROPLASTIC"/>
    <property type="match status" value="1"/>
</dbReference>
<evidence type="ECO:0000256" key="8">
    <source>
        <dbReference type="ARBA" id="ARBA00022840"/>
    </source>
</evidence>
<dbReference type="STRING" id="564608.C1MT48"/>
<comment type="similarity">
    <text evidence="2">Belongs to the PEP-utilizing enzyme family.</text>
</comment>
<feature type="signal peptide" evidence="12">
    <location>
        <begin position="1"/>
        <end position="21"/>
    </location>
</feature>
<evidence type="ECO:0000256" key="4">
    <source>
        <dbReference type="ARBA" id="ARBA00022679"/>
    </source>
</evidence>
<keyword evidence="8" id="KW-0067">ATP-binding</keyword>